<evidence type="ECO:0000256" key="2">
    <source>
        <dbReference type="ARBA" id="ARBA00023125"/>
    </source>
</evidence>
<dbReference type="RefSeq" id="WP_052452988.1">
    <property type="nucleotide sequence ID" value="NZ_CP004393.1"/>
</dbReference>
<keyword evidence="1" id="KW-0805">Transcription regulation</keyword>
<dbReference type="SUPFAM" id="SSF46785">
    <property type="entry name" value="Winged helix' DNA-binding domain"/>
    <property type="match status" value="1"/>
</dbReference>
<dbReference type="HOGENOM" id="CLU_083287_8_0_5"/>
<dbReference type="KEGG" id="cid:P73_0337"/>
<dbReference type="InterPro" id="IPR036388">
    <property type="entry name" value="WH-like_DNA-bd_sf"/>
</dbReference>
<evidence type="ECO:0000256" key="3">
    <source>
        <dbReference type="ARBA" id="ARBA00023163"/>
    </source>
</evidence>
<dbReference type="InterPro" id="IPR036390">
    <property type="entry name" value="WH_DNA-bd_sf"/>
</dbReference>
<dbReference type="Gene3D" id="1.10.10.10">
    <property type="entry name" value="Winged helix-like DNA-binding domain superfamily/Winged helix DNA-binding domain"/>
    <property type="match status" value="1"/>
</dbReference>
<sequence length="170" mass="19312">MRKENPEGSGAQGADEDYDEIVLESFLTYKISILAKLIDRRTIRVMAQEFDLKLSEMRVLAQLANHSPGTVRYLARRMHMDRADVSRATSALIEKKYILRKVDKSDGRSALFQVTPKGLEHYRKILPTRVAENARISSILTEEENTVLRRAIAKLTAELTAEAEVLDQKP</sequence>
<dbReference type="PANTHER" id="PTHR35790:SF4">
    <property type="entry name" value="HTH-TYPE TRANSCRIPTIONAL REGULATOR PCHR"/>
    <property type="match status" value="1"/>
</dbReference>
<name>A0A0B5DXU2_9RHOB</name>
<keyword evidence="3" id="KW-0804">Transcription</keyword>
<dbReference type="PROSITE" id="PS50995">
    <property type="entry name" value="HTH_MARR_2"/>
    <property type="match status" value="1"/>
</dbReference>
<dbReference type="STRING" id="1208324.P73_0337"/>
<dbReference type="Pfam" id="PF12802">
    <property type="entry name" value="MarR_2"/>
    <property type="match status" value="1"/>
</dbReference>
<reference evidence="5 6" key="1">
    <citation type="journal article" date="2014" name="Int. J. Syst. Evol. Microbiol.">
        <title>Celeribacter indicus sp. nov., a polycyclic aromatic hydrocarbon-degrading bacterium from deep-sea sediment and reclassification of Huaishuia halophila as Celeribacter halophilus comb. nov.</title>
        <authorList>
            <person name="Lai Q."/>
            <person name="Cao J."/>
            <person name="Yuan J."/>
            <person name="Li F."/>
            <person name="Shao Z."/>
        </authorList>
    </citation>
    <scope>NUCLEOTIDE SEQUENCE [LARGE SCALE GENOMIC DNA]</scope>
    <source>
        <strain evidence="5">P73</strain>
    </source>
</reference>
<dbReference type="PANTHER" id="PTHR35790">
    <property type="entry name" value="HTH-TYPE TRANSCRIPTIONAL REGULATOR PCHR"/>
    <property type="match status" value="1"/>
</dbReference>
<dbReference type="OrthoDB" id="582199at2"/>
<dbReference type="GO" id="GO:0003677">
    <property type="term" value="F:DNA binding"/>
    <property type="evidence" value="ECO:0007669"/>
    <property type="project" value="UniProtKB-KW"/>
</dbReference>
<dbReference type="InterPro" id="IPR000835">
    <property type="entry name" value="HTH_MarR-typ"/>
</dbReference>
<gene>
    <name evidence="5" type="ORF">P73_0337</name>
</gene>
<dbReference type="GO" id="GO:0003700">
    <property type="term" value="F:DNA-binding transcription factor activity"/>
    <property type="evidence" value="ECO:0007669"/>
    <property type="project" value="InterPro"/>
</dbReference>
<dbReference type="InterPro" id="IPR052067">
    <property type="entry name" value="Metal_resp_HTH_trans_reg"/>
</dbReference>
<evidence type="ECO:0000256" key="1">
    <source>
        <dbReference type="ARBA" id="ARBA00023015"/>
    </source>
</evidence>
<keyword evidence="2" id="KW-0238">DNA-binding</keyword>
<dbReference type="AlphaFoldDB" id="A0A0B5DXU2"/>
<dbReference type="EMBL" id="CP004393">
    <property type="protein sequence ID" value="AJE45052.1"/>
    <property type="molecule type" value="Genomic_DNA"/>
</dbReference>
<accession>A0A0B5DXU2</accession>
<dbReference type="SMART" id="SM00347">
    <property type="entry name" value="HTH_MARR"/>
    <property type="match status" value="1"/>
</dbReference>
<feature type="domain" description="HTH marR-type" evidence="4">
    <location>
        <begin position="24"/>
        <end position="157"/>
    </location>
</feature>
<evidence type="ECO:0000313" key="6">
    <source>
        <dbReference type="Proteomes" id="UP000031521"/>
    </source>
</evidence>
<dbReference type="Proteomes" id="UP000031521">
    <property type="component" value="Chromosome"/>
</dbReference>
<proteinExistence type="predicted"/>
<evidence type="ECO:0000259" key="4">
    <source>
        <dbReference type="PROSITE" id="PS50995"/>
    </source>
</evidence>
<evidence type="ECO:0000313" key="5">
    <source>
        <dbReference type="EMBL" id="AJE45052.1"/>
    </source>
</evidence>
<protein>
    <submittedName>
        <fullName evidence="5">MarR family transcriptional regulator</fullName>
    </submittedName>
</protein>
<keyword evidence="6" id="KW-1185">Reference proteome</keyword>
<organism evidence="5 6">
    <name type="scientific">Celeribacter indicus</name>
    <dbReference type="NCBI Taxonomy" id="1208324"/>
    <lineage>
        <taxon>Bacteria</taxon>
        <taxon>Pseudomonadati</taxon>
        <taxon>Pseudomonadota</taxon>
        <taxon>Alphaproteobacteria</taxon>
        <taxon>Rhodobacterales</taxon>
        <taxon>Roseobacteraceae</taxon>
        <taxon>Celeribacter</taxon>
    </lineage>
</organism>